<dbReference type="PANTHER" id="PTHR12253">
    <property type="entry name" value="RH14732P"/>
    <property type="match status" value="1"/>
</dbReference>
<dbReference type="InterPro" id="IPR016090">
    <property type="entry name" value="PLA2-like_dom"/>
</dbReference>
<keyword evidence="2" id="KW-0964">Secreted</keyword>
<dbReference type="Proteomes" id="UP000694419">
    <property type="component" value="Unplaced"/>
</dbReference>
<dbReference type="GO" id="GO:0006644">
    <property type="term" value="P:phospholipid metabolic process"/>
    <property type="evidence" value="ECO:0007669"/>
    <property type="project" value="InterPro"/>
</dbReference>
<name>A0A8C3JR35_9CHAR</name>
<dbReference type="Gene3D" id="1.20.90.10">
    <property type="entry name" value="Phospholipase A2 domain"/>
    <property type="match status" value="2"/>
</dbReference>
<sequence length="455" mass="49108">MTTADGISARAQAPPLLAQQCPECCGSAGTAGRASPWRLSLALALPAALSHVSSTRRRSARCCLSGQPAQGQTHAPASQTPASPCQQGSSHLLRQWGALHCGATRATDGPPYPPLSSRQNQTGSPHRLPPAGLFRGPDRCCREHDQCSAQITALQFNYGIRNYRLHTVSHCDCDARFRQCLLALNDTISNIIGVTFFNLLEVPCFVLEESEECVQWHWWGGCERYGVVPLARMVQQNQYHYSLPTQEAGSSAVRPPGKGKKAGGSAHPACTQDGNIRSSLAPESCGATPLPDMEVHRQHGESVLGAEHALLLGCPKASAQWGCVLAGPLTTPLSSGPRRVCRYYKHLDKCEHHIAPNEVKYQLHNTGTQMLFHCNCTRRCMLARSLHRVRNLSDVEMAVLADHITTDCFVLEPPADCSPGKGPQHKRDSLVGLGAVLQAWREAGSASIITCAAVS</sequence>
<dbReference type="GO" id="GO:0004623">
    <property type="term" value="F:phospholipase A2 activity"/>
    <property type="evidence" value="ECO:0007669"/>
    <property type="project" value="InterPro"/>
</dbReference>
<dbReference type="PROSITE" id="PS00118">
    <property type="entry name" value="PA2_HIS"/>
    <property type="match status" value="1"/>
</dbReference>
<keyword evidence="6" id="KW-1185">Reference proteome</keyword>
<dbReference type="Pfam" id="PF05826">
    <property type="entry name" value="Phospholip_A2_2"/>
    <property type="match status" value="1"/>
</dbReference>
<evidence type="ECO:0000256" key="3">
    <source>
        <dbReference type="SAM" id="MobiDB-lite"/>
    </source>
</evidence>
<evidence type="ECO:0000313" key="5">
    <source>
        <dbReference type="Ensembl" id="ENSCPGP00000011943.1"/>
    </source>
</evidence>
<proteinExistence type="predicted"/>
<dbReference type="AlphaFoldDB" id="A0A8C3JR35"/>
<evidence type="ECO:0000259" key="4">
    <source>
        <dbReference type="Pfam" id="PF05826"/>
    </source>
</evidence>
<dbReference type="SUPFAM" id="SSF48619">
    <property type="entry name" value="Phospholipase A2, PLA2"/>
    <property type="match status" value="1"/>
</dbReference>
<reference evidence="5" key="2">
    <citation type="submission" date="2025-09" db="UniProtKB">
        <authorList>
            <consortium name="Ensembl"/>
        </authorList>
    </citation>
    <scope>IDENTIFICATION</scope>
</reference>
<evidence type="ECO:0000313" key="6">
    <source>
        <dbReference type="Proteomes" id="UP000694419"/>
    </source>
</evidence>
<comment type="subcellular location">
    <subcellularLocation>
        <location evidence="1">Secreted</location>
    </subcellularLocation>
</comment>
<dbReference type="InterPro" id="IPR036444">
    <property type="entry name" value="PLipase_A2_dom_sf"/>
</dbReference>
<protein>
    <submittedName>
        <fullName evidence="5">Phospholipase A2 group III</fullName>
    </submittedName>
</protein>
<organism evidence="5 6">
    <name type="scientific">Calidris pygmaea</name>
    <name type="common">Spoon-billed sandpiper</name>
    <dbReference type="NCBI Taxonomy" id="425635"/>
    <lineage>
        <taxon>Eukaryota</taxon>
        <taxon>Metazoa</taxon>
        <taxon>Chordata</taxon>
        <taxon>Craniata</taxon>
        <taxon>Vertebrata</taxon>
        <taxon>Euteleostomi</taxon>
        <taxon>Archelosauria</taxon>
        <taxon>Archosauria</taxon>
        <taxon>Dinosauria</taxon>
        <taxon>Saurischia</taxon>
        <taxon>Theropoda</taxon>
        <taxon>Coelurosauria</taxon>
        <taxon>Aves</taxon>
        <taxon>Neognathae</taxon>
        <taxon>Neoaves</taxon>
        <taxon>Charadriiformes</taxon>
        <taxon>Scolopacidae</taxon>
        <taxon>Calidris</taxon>
    </lineage>
</organism>
<reference evidence="5" key="1">
    <citation type="submission" date="2025-08" db="UniProtKB">
        <authorList>
            <consortium name="Ensembl"/>
        </authorList>
    </citation>
    <scope>IDENTIFICATION</scope>
</reference>
<feature type="domain" description="Phospholipase A2-like central" evidence="4">
    <location>
        <begin position="132"/>
        <end position="207"/>
    </location>
</feature>
<dbReference type="GO" id="GO:0050482">
    <property type="term" value="P:arachidonate secretion"/>
    <property type="evidence" value="ECO:0007669"/>
    <property type="project" value="InterPro"/>
</dbReference>
<dbReference type="InterPro" id="IPR033113">
    <property type="entry name" value="PLA2_histidine"/>
</dbReference>
<feature type="compositionally biased region" description="Polar residues" evidence="3">
    <location>
        <begin position="67"/>
        <end position="88"/>
    </location>
</feature>
<evidence type="ECO:0000256" key="2">
    <source>
        <dbReference type="ARBA" id="ARBA00022525"/>
    </source>
</evidence>
<dbReference type="Ensembl" id="ENSCPGT00000013101.1">
    <property type="protein sequence ID" value="ENSCPGP00000011943.1"/>
    <property type="gene ID" value="ENSCPGG00000008492.1"/>
</dbReference>
<feature type="region of interest" description="Disordered" evidence="3">
    <location>
        <begin position="110"/>
        <end position="129"/>
    </location>
</feature>
<dbReference type="GO" id="GO:0005576">
    <property type="term" value="C:extracellular region"/>
    <property type="evidence" value="ECO:0007669"/>
    <property type="project" value="UniProtKB-SubCell"/>
</dbReference>
<feature type="region of interest" description="Disordered" evidence="3">
    <location>
        <begin position="63"/>
        <end position="88"/>
    </location>
</feature>
<accession>A0A8C3JR35</accession>
<evidence type="ECO:0000256" key="1">
    <source>
        <dbReference type="ARBA" id="ARBA00004613"/>
    </source>
</evidence>
<feature type="region of interest" description="Disordered" evidence="3">
    <location>
        <begin position="246"/>
        <end position="269"/>
    </location>
</feature>